<dbReference type="AlphaFoldDB" id="A0A1A9AH24"/>
<sequence length="103" mass="11906">MSFGPNSLRMQIENLKNVISTKENCKENYCKYFVDITNVCENFEQVCNDGTNQQRCPYFGGDFKKNYEESSEILSKCKAIFKELGFYKVKVSIGDPGEQIYVE</sequence>
<evidence type="ECO:0008006" key="3">
    <source>
        <dbReference type="Google" id="ProtNLM"/>
    </source>
</evidence>
<proteinExistence type="predicted"/>
<organism evidence="1 2">
    <name type="scientific">Plasmodium ovale wallikeri</name>
    <dbReference type="NCBI Taxonomy" id="864142"/>
    <lineage>
        <taxon>Eukaryota</taxon>
        <taxon>Sar</taxon>
        <taxon>Alveolata</taxon>
        <taxon>Apicomplexa</taxon>
        <taxon>Aconoidasida</taxon>
        <taxon>Haemosporida</taxon>
        <taxon>Plasmodiidae</taxon>
        <taxon>Plasmodium</taxon>
        <taxon>Plasmodium (Plasmodium)</taxon>
    </lineage>
</organism>
<dbReference type="EMBL" id="FLRD01000717">
    <property type="protein sequence ID" value="SBT55492.1"/>
    <property type="molecule type" value="Genomic_DNA"/>
</dbReference>
<evidence type="ECO:0000313" key="1">
    <source>
        <dbReference type="EMBL" id="SBT55492.1"/>
    </source>
</evidence>
<gene>
    <name evidence="1" type="ORF">POVWA1_070380</name>
</gene>
<evidence type="ECO:0000313" key="2">
    <source>
        <dbReference type="Proteomes" id="UP000078555"/>
    </source>
</evidence>
<protein>
    <recommendedName>
        <fullName evidence="3">PIR Superfamily Protein</fullName>
    </recommendedName>
</protein>
<reference evidence="2" key="1">
    <citation type="submission" date="2016-05" db="EMBL/GenBank/DDBJ databases">
        <authorList>
            <person name="Naeem Raeece"/>
        </authorList>
    </citation>
    <scope>NUCLEOTIDE SEQUENCE [LARGE SCALE GENOMIC DNA]</scope>
</reference>
<dbReference type="Proteomes" id="UP000078555">
    <property type="component" value="Unassembled WGS sequence"/>
</dbReference>
<keyword evidence="2" id="KW-1185">Reference proteome</keyword>
<name>A0A1A9AH24_PLAOA</name>
<accession>A0A1A9AH24</accession>